<dbReference type="OrthoDB" id="5891223at2759"/>
<evidence type="ECO:0000313" key="3">
    <source>
        <dbReference type="WBParaSite" id="HCON_00089730-00001"/>
    </source>
</evidence>
<name>A0A7I4YGP4_HAECO</name>
<dbReference type="Proteomes" id="UP000025227">
    <property type="component" value="Unplaced"/>
</dbReference>
<protein>
    <submittedName>
        <fullName evidence="3">C2 domain-containing protein</fullName>
    </submittedName>
</protein>
<keyword evidence="2" id="KW-1185">Reference proteome</keyword>
<evidence type="ECO:0000256" key="1">
    <source>
        <dbReference type="SAM" id="MobiDB-lite"/>
    </source>
</evidence>
<organism evidence="2 3">
    <name type="scientific">Haemonchus contortus</name>
    <name type="common">Barber pole worm</name>
    <dbReference type="NCBI Taxonomy" id="6289"/>
    <lineage>
        <taxon>Eukaryota</taxon>
        <taxon>Metazoa</taxon>
        <taxon>Ecdysozoa</taxon>
        <taxon>Nematoda</taxon>
        <taxon>Chromadorea</taxon>
        <taxon>Rhabditida</taxon>
        <taxon>Rhabditina</taxon>
        <taxon>Rhabditomorpha</taxon>
        <taxon>Strongyloidea</taxon>
        <taxon>Trichostrongylidae</taxon>
        <taxon>Haemonchus</taxon>
    </lineage>
</organism>
<sequence length="465" mass="52999">MEEDSEMAQSLADELESANQEFTGEADVNLTAELLRVKAIEGQRITERRKLLLTGQEPMETDSSHCDIRSDGLFVEWAARSGRKQLILSEDTSHPLHLKFVCDENQLVKPPGNYNGYLIGFKCPLAKEENARKLSSVLLNISVTMKDVTFDSIGRLAQLVTIWMKDDWSEDFKLLMMAKPNTRMEISGEALGLALLYFRKKCLHVQLSLENMQPEDVYHEALQDEDGIIRVSGIYQAALKWANGQEWKGPIHRKKRQQYLLTPRCLSKIHMLLDDAVTGVTYSMDELPQIELNSDVLLIVGAEDASVDRIVKNLAPWLEGLASRDVQVAIGMAPMEHQTVEQEKKWAKVYSMMKAAADNVGKVANHVRLLDDARAGEWDHPHRSLGTAPYDEHGRIGFYGTKRWYESIRKFWVTEWPPAAEKPKKEVEGLPQKRKHDDEGRAPQPFKRTMSPRWRGPRRGITGRR</sequence>
<proteinExistence type="predicted"/>
<accession>A0A7I4YGP4</accession>
<evidence type="ECO:0000313" key="2">
    <source>
        <dbReference type="Proteomes" id="UP000025227"/>
    </source>
</evidence>
<dbReference type="WBParaSite" id="HCON_00089730-00001">
    <property type="protein sequence ID" value="HCON_00089730-00001"/>
    <property type="gene ID" value="HCON_00089730"/>
</dbReference>
<dbReference type="AlphaFoldDB" id="A0A7I4YGP4"/>
<feature type="compositionally biased region" description="Basic residues" evidence="1">
    <location>
        <begin position="455"/>
        <end position="465"/>
    </location>
</feature>
<feature type="region of interest" description="Disordered" evidence="1">
    <location>
        <begin position="420"/>
        <end position="465"/>
    </location>
</feature>
<reference evidence="3" key="1">
    <citation type="submission" date="2020-12" db="UniProtKB">
        <authorList>
            <consortium name="WormBaseParasite"/>
        </authorList>
    </citation>
    <scope>IDENTIFICATION</scope>
    <source>
        <strain evidence="3">MHco3</strain>
    </source>
</reference>